<sequence length="568" mass="64373">MMKQFYGVVFLVLFLIGCKSVIESNNTSVNSVLKNELTPLELQTWYQKDYLLDEIPGISLDKWYGQNKKKYKRNVIIAVLDTQIDINHEDLQGQIWKNDKEIPNNGIDDDHNGYIDDVNGWSFIGAKSGSHAVWGNSEYVRLIRELDSKFYGKNEDQISFQELSNYKEYQRAIKVYEKENISYGRWLSSLNHSILVYPIIKDTLKHFFPKEDYTYPQLDSMYKKYKINDKTYRQMRESNDKDLAALIYYMMINIRNDEKTLEVIKKNQAELDSIVNRNLNKNFNDRAIIGDNPNILEKGYGSSNVSISKKGIKNIQGHCTKVAGIIGANRSNNIGVKGFSNNIKIMPLNISYSGDENDKDIAMAIYYAVDNGAKVINMSFGKEFSVHQQWVSDAFKYAENQDVLLVHGSGNEGFNVDENPYYPSDNNFDGTAEICNNFINVGSNSVRLDGTFVSSFSNYGKQNVDLFAPGEQIYTTIIGSAYKSDSGTSLAAPMVSGTAALIWSYYPNLTVQEVKQIIMDSGTAYDLEVIVPGTKDKKVPFSELSKSGKVLNLYNAMQLAEKVSKKKK</sequence>
<evidence type="ECO:0000256" key="1">
    <source>
        <dbReference type="ARBA" id="ARBA00011073"/>
    </source>
</evidence>
<dbReference type="GO" id="GO:0004252">
    <property type="term" value="F:serine-type endopeptidase activity"/>
    <property type="evidence" value="ECO:0007669"/>
    <property type="project" value="UniProtKB-UniRule"/>
</dbReference>
<protein>
    <submittedName>
        <fullName evidence="7">S8 family peptidase</fullName>
    </submittedName>
</protein>
<keyword evidence="8" id="KW-1185">Reference proteome</keyword>
<dbReference type="GO" id="GO:0006508">
    <property type="term" value="P:proteolysis"/>
    <property type="evidence" value="ECO:0007669"/>
    <property type="project" value="UniProtKB-KW"/>
</dbReference>
<dbReference type="EMBL" id="JAOZEW010000036">
    <property type="protein sequence ID" value="MCV9930459.1"/>
    <property type="molecule type" value="Genomic_DNA"/>
</dbReference>
<dbReference type="InterPro" id="IPR051048">
    <property type="entry name" value="Peptidase_S8/S53_subtilisin"/>
</dbReference>
<dbReference type="InterPro" id="IPR015500">
    <property type="entry name" value="Peptidase_S8_subtilisin-rel"/>
</dbReference>
<organism evidence="7 8">
    <name type="scientific">Flavobacterium shii</name>
    <dbReference type="NCBI Taxonomy" id="2987687"/>
    <lineage>
        <taxon>Bacteria</taxon>
        <taxon>Pseudomonadati</taxon>
        <taxon>Bacteroidota</taxon>
        <taxon>Flavobacteriia</taxon>
        <taxon>Flavobacteriales</taxon>
        <taxon>Flavobacteriaceae</taxon>
        <taxon>Flavobacterium</taxon>
    </lineage>
</organism>
<dbReference type="CDD" id="cd07483">
    <property type="entry name" value="Peptidases_S8_Subtilisin_Novo-like"/>
    <property type="match status" value="1"/>
</dbReference>
<evidence type="ECO:0000256" key="2">
    <source>
        <dbReference type="ARBA" id="ARBA00022670"/>
    </source>
</evidence>
<dbReference type="Gene3D" id="3.40.50.200">
    <property type="entry name" value="Peptidase S8/S53 domain"/>
    <property type="match status" value="2"/>
</dbReference>
<evidence type="ECO:0000256" key="5">
    <source>
        <dbReference type="PROSITE-ProRule" id="PRU01240"/>
    </source>
</evidence>
<proteinExistence type="inferred from homology"/>
<dbReference type="SUPFAM" id="SSF52743">
    <property type="entry name" value="Subtilisin-like"/>
    <property type="match status" value="1"/>
</dbReference>
<keyword evidence="4 5" id="KW-0720">Serine protease</keyword>
<feature type="active site" description="Charge relay system" evidence="5">
    <location>
        <position position="489"/>
    </location>
</feature>
<dbReference type="InterPro" id="IPR036852">
    <property type="entry name" value="Peptidase_S8/S53_dom_sf"/>
</dbReference>
<feature type="active site" description="Charge relay system" evidence="5">
    <location>
        <position position="318"/>
    </location>
</feature>
<comment type="caution">
    <text evidence="7">The sequence shown here is derived from an EMBL/GenBank/DDBJ whole genome shotgun (WGS) entry which is preliminary data.</text>
</comment>
<keyword evidence="3 5" id="KW-0378">Hydrolase</keyword>
<accession>A0A9X2ZG35</accession>
<name>A0A9X2ZG35_9FLAO</name>
<dbReference type="RefSeq" id="WP_264208529.1">
    <property type="nucleotide sequence ID" value="NZ_JAOZEW010000036.1"/>
</dbReference>
<dbReference type="PROSITE" id="PS00138">
    <property type="entry name" value="SUBTILASE_SER"/>
    <property type="match status" value="1"/>
</dbReference>
<dbReference type="PANTHER" id="PTHR43399">
    <property type="entry name" value="SUBTILISIN-RELATED"/>
    <property type="match status" value="1"/>
</dbReference>
<evidence type="ECO:0000256" key="3">
    <source>
        <dbReference type="ARBA" id="ARBA00022801"/>
    </source>
</evidence>
<gene>
    <name evidence="7" type="ORF">OIU83_22555</name>
</gene>
<dbReference type="PROSITE" id="PS51892">
    <property type="entry name" value="SUBTILASE"/>
    <property type="match status" value="1"/>
</dbReference>
<dbReference type="PRINTS" id="PR00723">
    <property type="entry name" value="SUBTILISIN"/>
</dbReference>
<dbReference type="AlphaFoldDB" id="A0A9X2ZG35"/>
<dbReference type="Pfam" id="PF00082">
    <property type="entry name" value="Peptidase_S8"/>
    <property type="match status" value="1"/>
</dbReference>
<dbReference type="Proteomes" id="UP001151079">
    <property type="component" value="Unassembled WGS sequence"/>
</dbReference>
<feature type="active site" description="Charge relay system" evidence="5">
    <location>
        <position position="81"/>
    </location>
</feature>
<keyword evidence="2 5" id="KW-0645">Protease</keyword>
<dbReference type="PANTHER" id="PTHR43399:SF4">
    <property type="entry name" value="CELL WALL-ASSOCIATED PROTEASE"/>
    <property type="match status" value="1"/>
</dbReference>
<comment type="similarity">
    <text evidence="1 5">Belongs to the peptidase S8 family.</text>
</comment>
<dbReference type="PROSITE" id="PS51257">
    <property type="entry name" value="PROKAR_LIPOPROTEIN"/>
    <property type="match status" value="1"/>
</dbReference>
<evidence type="ECO:0000256" key="4">
    <source>
        <dbReference type="ARBA" id="ARBA00022825"/>
    </source>
</evidence>
<reference evidence="7" key="1">
    <citation type="submission" date="2022-10" db="EMBL/GenBank/DDBJ databases">
        <title>Two novel species of Flavobacterium.</title>
        <authorList>
            <person name="Liu Q."/>
            <person name="Xin Y.-H."/>
        </authorList>
    </citation>
    <scope>NUCLEOTIDE SEQUENCE</scope>
    <source>
        <strain evidence="7">LS1R49</strain>
    </source>
</reference>
<dbReference type="InterPro" id="IPR023828">
    <property type="entry name" value="Peptidase_S8_Ser-AS"/>
</dbReference>
<dbReference type="InterPro" id="IPR000209">
    <property type="entry name" value="Peptidase_S8/S53_dom"/>
</dbReference>
<evidence type="ECO:0000313" key="7">
    <source>
        <dbReference type="EMBL" id="MCV9930459.1"/>
    </source>
</evidence>
<feature type="domain" description="Peptidase S8/S53" evidence="6">
    <location>
        <begin position="73"/>
        <end position="522"/>
    </location>
</feature>
<evidence type="ECO:0000313" key="8">
    <source>
        <dbReference type="Proteomes" id="UP001151079"/>
    </source>
</evidence>
<evidence type="ECO:0000259" key="6">
    <source>
        <dbReference type="Pfam" id="PF00082"/>
    </source>
</evidence>
<dbReference type="InterPro" id="IPR034080">
    <property type="entry name" value="Protease_P7-like_dom"/>
</dbReference>